<keyword evidence="5" id="KW-1185">Reference proteome</keyword>
<dbReference type="Pfam" id="PF03937">
    <property type="entry name" value="Sdh5"/>
    <property type="match status" value="1"/>
</dbReference>
<dbReference type="eggNOG" id="COG2938">
    <property type="taxonomic scope" value="Bacteria"/>
</dbReference>
<keyword evidence="3" id="KW-0143">Chaperone</keyword>
<name>J9DII2_9PROT</name>
<sequence length="90" mass="10650">MPTFIATLDDRRKKLYFRSCHRGIKEMDIIFSKFAEQNLADLNDDELDDYERILELSDTDLFAWSTGRQELPDTLRSPLLDRLLSLKHMT</sequence>
<dbReference type="GO" id="GO:0006099">
    <property type="term" value="P:tricarboxylic acid cycle"/>
    <property type="evidence" value="ECO:0007669"/>
    <property type="project" value="TreeGrafter"/>
</dbReference>
<dbReference type="Proteomes" id="UP000004836">
    <property type="component" value="Unassembled WGS sequence"/>
</dbReference>
<evidence type="ECO:0000313" key="4">
    <source>
        <dbReference type="EMBL" id="EJW21711.1"/>
    </source>
</evidence>
<evidence type="ECO:0000313" key="5">
    <source>
        <dbReference type="Proteomes" id="UP000004836"/>
    </source>
</evidence>
<evidence type="ECO:0000256" key="2">
    <source>
        <dbReference type="ARBA" id="ARBA00019418"/>
    </source>
</evidence>
<dbReference type="EMBL" id="ALYF01000002">
    <property type="protein sequence ID" value="EJW21711.1"/>
    <property type="molecule type" value="Genomic_DNA"/>
</dbReference>
<comment type="similarity">
    <text evidence="1">Belongs to the SdhE FAD assembly factor family.</text>
</comment>
<dbReference type="OrthoDB" id="9807264at2"/>
<dbReference type="AlphaFoldDB" id="J9DII2"/>
<evidence type="ECO:0000256" key="3">
    <source>
        <dbReference type="ARBA" id="ARBA00023186"/>
    </source>
</evidence>
<protein>
    <recommendedName>
        <fullName evidence="2">FAD assembly factor SdhE</fullName>
    </recommendedName>
</protein>
<dbReference type="InterPro" id="IPR036714">
    <property type="entry name" value="SDH_sf"/>
</dbReference>
<accession>J9DII2</accession>
<reference evidence="4 5" key="1">
    <citation type="journal article" date="2012" name="J. Bacteriol.">
        <title>Genome Sequence of Strain IMCC14465, Isolated from the East Sea, Belonging to the PS1 Clade of Alphaproteobacteria.</title>
        <authorList>
            <person name="Yang S.J."/>
            <person name="Kang I."/>
            <person name="Cho J.C."/>
        </authorList>
    </citation>
    <scope>NUCLEOTIDE SEQUENCE [LARGE SCALE GENOMIC DNA]</scope>
    <source>
        <strain evidence="4 5">IMCC14465</strain>
    </source>
</reference>
<dbReference type="Gene3D" id="1.10.150.250">
    <property type="entry name" value="Flavinator of succinate dehydrogenase"/>
    <property type="match status" value="1"/>
</dbReference>
<comment type="caution">
    <text evidence="4">The sequence shown here is derived from an EMBL/GenBank/DDBJ whole genome shotgun (WGS) entry which is preliminary data.</text>
</comment>
<dbReference type="PANTHER" id="PTHR12469:SF2">
    <property type="entry name" value="SUCCINATE DEHYDROGENASE ASSEMBLY FACTOR 2, MITOCHONDRIAL"/>
    <property type="match status" value="1"/>
</dbReference>
<dbReference type="InterPro" id="IPR005631">
    <property type="entry name" value="SDH"/>
</dbReference>
<dbReference type="PANTHER" id="PTHR12469">
    <property type="entry name" value="PROTEIN EMI5 HOMOLOG, MITOCHONDRIAL"/>
    <property type="match status" value="1"/>
</dbReference>
<dbReference type="FunFam" id="1.10.150.250:FF:000004">
    <property type="entry name" value="Succinate dehydrogenase assembly factor 2, mitochondrial"/>
    <property type="match status" value="1"/>
</dbReference>
<dbReference type="STRING" id="1220535.IMCC14465_01050"/>
<proteinExistence type="inferred from homology"/>
<organism evidence="4 5">
    <name type="scientific">alpha proteobacterium IMCC14465</name>
    <dbReference type="NCBI Taxonomy" id="1220535"/>
    <lineage>
        <taxon>Bacteria</taxon>
        <taxon>Pseudomonadati</taxon>
        <taxon>Pseudomonadota</taxon>
        <taxon>Alphaproteobacteria</taxon>
        <taxon>PS1 clade</taxon>
    </lineage>
</organism>
<dbReference type="SUPFAM" id="SSF109910">
    <property type="entry name" value="YgfY-like"/>
    <property type="match status" value="1"/>
</dbReference>
<evidence type="ECO:0000256" key="1">
    <source>
        <dbReference type="ARBA" id="ARBA00008571"/>
    </source>
</evidence>
<gene>
    <name evidence="4" type="ORF">IMCC14465_01050</name>
</gene>